<keyword evidence="4" id="KW-0413">Isomerase</keyword>
<name>A0A521AL89_9BACT</name>
<dbReference type="Pfam" id="PF01261">
    <property type="entry name" value="AP_endonuc_2"/>
    <property type="match status" value="1"/>
</dbReference>
<sequence length="330" mass="37039">MNFSRRDFLRASLLSSAGLLHGIPASGKQATGNQPRPHNRKQQNSGCSISVFSKHLQWLDYQDMAKTAAELGFDGVDLTVRPGGHVLPENVERDLPRAVRAVRDTGLEVHMISTAIGDPRDEHTEPILKTASQLGIGNYRTDWFPYDEAKNITQNLETLKSKLQRLALMNKEYNIQGDYQNHAGASFGSSIWDLWIVLEQLDTEWIGCQYDVRHATVEGANSWKNGFSAIHPYIGTLDIKDFDWSKNGGEWHARSVPLGTGMVNFDHYFQLLKKHDIGVPISIHYEYELGGAEHGAFELKTNKETVLSALRRDLQVLDGWLRDAGITRTG</sequence>
<evidence type="ECO:0000313" key="4">
    <source>
        <dbReference type="EMBL" id="SMO35543.1"/>
    </source>
</evidence>
<dbReference type="PANTHER" id="PTHR12110">
    <property type="entry name" value="HYDROXYPYRUVATE ISOMERASE"/>
    <property type="match status" value="1"/>
</dbReference>
<dbReference type="AlphaFoldDB" id="A0A521AL89"/>
<dbReference type="GO" id="GO:0016853">
    <property type="term" value="F:isomerase activity"/>
    <property type="evidence" value="ECO:0007669"/>
    <property type="project" value="UniProtKB-KW"/>
</dbReference>
<dbReference type="SUPFAM" id="SSF51658">
    <property type="entry name" value="Xylose isomerase-like"/>
    <property type="match status" value="1"/>
</dbReference>
<organism evidence="4 5">
    <name type="scientific">Fodinibius sediminis</name>
    <dbReference type="NCBI Taxonomy" id="1214077"/>
    <lineage>
        <taxon>Bacteria</taxon>
        <taxon>Pseudomonadati</taxon>
        <taxon>Balneolota</taxon>
        <taxon>Balneolia</taxon>
        <taxon>Balneolales</taxon>
        <taxon>Balneolaceae</taxon>
        <taxon>Fodinibius</taxon>
    </lineage>
</organism>
<feature type="region of interest" description="Disordered" evidence="2">
    <location>
        <begin position="24"/>
        <end position="46"/>
    </location>
</feature>
<evidence type="ECO:0000259" key="3">
    <source>
        <dbReference type="Pfam" id="PF01261"/>
    </source>
</evidence>
<dbReference type="RefSeq" id="WP_142712658.1">
    <property type="nucleotide sequence ID" value="NZ_FXTH01000001.1"/>
</dbReference>
<protein>
    <submittedName>
        <fullName evidence="4">Sugar phosphate isomerase/epimerase</fullName>
    </submittedName>
</protein>
<dbReference type="InterPro" id="IPR013022">
    <property type="entry name" value="Xyl_isomerase-like_TIM-brl"/>
</dbReference>
<gene>
    <name evidence="4" type="ORF">SAMN06265218_101192</name>
</gene>
<dbReference type="InterPro" id="IPR006311">
    <property type="entry name" value="TAT_signal"/>
</dbReference>
<dbReference type="EMBL" id="FXTH01000001">
    <property type="protein sequence ID" value="SMO35543.1"/>
    <property type="molecule type" value="Genomic_DNA"/>
</dbReference>
<dbReference type="Gene3D" id="3.20.20.150">
    <property type="entry name" value="Divalent-metal-dependent TIM barrel enzymes"/>
    <property type="match status" value="1"/>
</dbReference>
<feature type="domain" description="Xylose isomerase-like TIM barrel" evidence="3">
    <location>
        <begin position="67"/>
        <end position="289"/>
    </location>
</feature>
<evidence type="ECO:0000256" key="1">
    <source>
        <dbReference type="SAM" id="Coils"/>
    </source>
</evidence>
<keyword evidence="5" id="KW-1185">Reference proteome</keyword>
<dbReference type="PROSITE" id="PS51318">
    <property type="entry name" value="TAT"/>
    <property type="match status" value="1"/>
</dbReference>
<accession>A0A521AL89</accession>
<dbReference type="Proteomes" id="UP000317593">
    <property type="component" value="Unassembled WGS sequence"/>
</dbReference>
<feature type="coiled-coil region" evidence="1">
    <location>
        <begin position="146"/>
        <end position="176"/>
    </location>
</feature>
<dbReference type="InterPro" id="IPR050312">
    <property type="entry name" value="IolE/XylAMocC-like"/>
</dbReference>
<proteinExistence type="predicted"/>
<evidence type="ECO:0000313" key="5">
    <source>
        <dbReference type="Proteomes" id="UP000317593"/>
    </source>
</evidence>
<dbReference type="PANTHER" id="PTHR12110:SF41">
    <property type="entry name" value="INOSOSE DEHYDRATASE"/>
    <property type="match status" value="1"/>
</dbReference>
<reference evidence="4 5" key="1">
    <citation type="submission" date="2017-05" db="EMBL/GenBank/DDBJ databases">
        <authorList>
            <person name="Varghese N."/>
            <person name="Submissions S."/>
        </authorList>
    </citation>
    <scope>NUCLEOTIDE SEQUENCE [LARGE SCALE GENOMIC DNA]</scope>
    <source>
        <strain evidence="4 5">DSM 21194</strain>
    </source>
</reference>
<evidence type="ECO:0000256" key="2">
    <source>
        <dbReference type="SAM" id="MobiDB-lite"/>
    </source>
</evidence>
<feature type="compositionally biased region" description="Polar residues" evidence="2">
    <location>
        <begin position="28"/>
        <end position="46"/>
    </location>
</feature>
<dbReference type="OrthoDB" id="2561798at2"/>
<keyword evidence="1" id="KW-0175">Coiled coil</keyword>
<dbReference type="InterPro" id="IPR036237">
    <property type="entry name" value="Xyl_isomerase-like_sf"/>
</dbReference>